<keyword evidence="3" id="KW-1185">Reference proteome</keyword>
<keyword evidence="1" id="KW-0472">Membrane</keyword>
<dbReference type="EMBL" id="AZCX01000002">
    <property type="protein sequence ID" value="KRK48665.1"/>
    <property type="molecule type" value="Genomic_DNA"/>
</dbReference>
<name>A0A0R1HSY1_9LACO</name>
<accession>A0A0R1HSY1</accession>
<organism evidence="2 3">
    <name type="scientific">Secundilactobacillus kimchicus JCM 15530</name>
    <dbReference type="NCBI Taxonomy" id="1302272"/>
    <lineage>
        <taxon>Bacteria</taxon>
        <taxon>Bacillati</taxon>
        <taxon>Bacillota</taxon>
        <taxon>Bacilli</taxon>
        <taxon>Lactobacillales</taxon>
        <taxon>Lactobacillaceae</taxon>
        <taxon>Secundilactobacillus</taxon>
    </lineage>
</organism>
<comment type="caution">
    <text evidence="2">The sequence shown here is derived from an EMBL/GenBank/DDBJ whole genome shotgun (WGS) entry which is preliminary data.</text>
</comment>
<dbReference type="AlphaFoldDB" id="A0A0R1HSY1"/>
<dbReference type="Proteomes" id="UP000050911">
    <property type="component" value="Unassembled WGS sequence"/>
</dbReference>
<protein>
    <recommendedName>
        <fullName evidence="4">Integral membrane protein</fullName>
    </recommendedName>
</protein>
<dbReference type="PATRIC" id="fig|1302272.5.peg.987"/>
<keyword evidence="1" id="KW-0812">Transmembrane</keyword>
<keyword evidence="1" id="KW-1133">Transmembrane helix</keyword>
<gene>
    <name evidence="2" type="ORF">FC96_GL000981</name>
</gene>
<feature type="transmembrane region" description="Helical" evidence="1">
    <location>
        <begin position="36"/>
        <end position="57"/>
    </location>
</feature>
<dbReference type="RefSeq" id="WP_056941914.1">
    <property type="nucleotide sequence ID" value="NZ_AZCX01000002.1"/>
</dbReference>
<dbReference type="OrthoDB" id="2306905at2"/>
<proteinExistence type="predicted"/>
<evidence type="ECO:0000256" key="1">
    <source>
        <dbReference type="SAM" id="Phobius"/>
    </source>
</evidence>
<sequence length="71" mass="8588">MHFNYRFYKSFDFWVGIILTITNRDIFWRVDLSNPFWYINVILFISGVYGLIAGLIIKQDRKKENQTVKHS</sequence>
<reference evidence="2 3" key="1">
    <citation type="journal article" date="2015" name="Genome Announc.">
        <title>Expanding the biotechnology potential of lactobacilli through comparative genomics of 213 strains and associated genera.</title>
        <authorList>
            <person name="Sun Z."/>
            <person name="Harris H.M."/>
            <person name="McCann A."/>
            <person name="Guo C."/>
            <person name="Argimon S."/>
            <person name="Zhang W."/>
            <person name="Yang X."/>
            <person name="Jeffery I.B."/>
            <person name="Cooney J.C."/>
            <person name="Kagawa T.F."/>
            <person name="Liu W."/>
            <person name="Song Y."/>
            <person name="Salvetti E."/>
            <person name="Wrobel A."/>
            <person name="Rasinkangas P."/>
            <person name="Parkhill J."/>
            <person name="Rea M.C."/>
            <person name="O'Sullivan O."/>
            <person name="Ritari J."/>
            <person name="Douillard F.P."/>
            <person name="Paul Ross R."/>
            <person name="Yang R."/>
            <person name="Briner A.E."/>
            <person name="Felis G.E."/>
            <person name="de Vos W.M."/>
            <person name="Barrangou R."/>
            <person name="Klaenhammer T.R."/>
            <person name="Caufield P.W."/>
            <person name="Cui Y."/>
            <person name="Zhang H."/>
            <person name="O'Toole P.W."/>
        </authorList>
    </citation>
    <scope>NUCLEOTIDE SEQUENCE [LARGE SCALE GENOMIC DNA]</scope>
    <source>
        <strain evidence="2 3">JCM 15530</strain>
    </source>
</reference>
<evidence type="ECO:0008006" key="4">
    <source>
        <dbReference type="Google" id="ProtNLM"/>
    </source>
</evidence>
<evidence type="ECO:0000313" key="2">
    <source>
        <dbReference type="EMBL" id="KRK48665.1"/>
    </source>
</evidence>
<evidence type="ECO:0000313" key="3">
    <source>
        <dbReference type="Proteomes" id="UP000050911"/>
    </source>
</evidence>